<keyword evidence="4 12" id="KW-0964">Secreted</keyword>
<dbReference type="SUPFAM" id="SSF51182">
    <property type="entry name" value="RmlC-like cupins"/>
    <property type="match status" value="1"/>
</dbReference>
<evidence type="ECO:0000256" key="4">
    <source>
        <dbReference type="ARBA" id="ARBA00022525"/>
    </source>
</evidence>
<feature type="binding site" evidence="9">
    <location>
        <position position="115"/>
    </location>
    <ligand>
        <name>oxalate</name>
        <dbReference type="ChEBI" id="CHEBI:30623"/>
    </ligand>
</feature>
<comment type="subcellular location">
    <subcellularLocation>
        <location evidence="1 12">Secreted</location>
        <location evidence="1 12">Extracellular space</location>
        <location evidence="1 12">Apoplast</location>
    </subcellularLocation>
</comment>
<evidence type="ECO:0000256" key="8">
    <source>
        <dbReference type="ARBA" id="ARBA00023211"/>
    </source>
</evidence>
<dbReference type="InterPro" id="IPR019780">
    <property type="entry name" value="Germin_Mn-BS"/>
</dbReference>
<feature type="signal peptide" evidence="12">
    <location>
        <begin position="1"/>
        <end position="21"/>
    </location>
</feature>
<dbReference type="GO" id="GO:0009506">
    <property type="term" value="C:plasmodesma"/>
    <property type="evidence" value="ECO:0007669"/>
    <property type="project" value="UniProtKB-ARBA"/>
</dbReference>
<dbReference type="OMA" id="LLHYCLN"/>
<keyword evidence="6 12" id="KW-0732">Signal</keyword>
<accession>A0A0J8BVG7</accession>
<feature type="chain" id="PRO_5019614246" description="Germin-like protein" evidence="12">
    <location>
        <begin position="22"/>
        <end position="228"/>
    </location>
</feature>
<dbReference type="SMART" id="SM00835">
    <property type="entry name" value="Cupin_1"/>
    <property type="match status" value="1"/>
</dbReference>
<feature type="binding site" evidence="10">
    <location>
        <position position="159"/>
    </location>
    <ligand>
        <name>Mn(2+)</name>
        <dbReference type="ChEBI" id="CHEBI:29035"/>
    </ligand>
</feature>
<evidence type="ECO:0000256" key="6">
    <source>
        <dbReference type="ARBA" id="ARBA00022729"/>
    </source>
</evidence>
<evidence type="ECO:0000256" key="9">
    <source>
        <dbReference type="PIRSR" id="PIRSR601929-1"/>
    </source>
</evidence>
<feature type="compositionally biased region" description="Polar residues" evidence="13">
    <location>
        <begin position="218"/>
        <end position="228"/>
    </location>
</feature>
<evidence type="ECO:0000256" key="10">
    <source>
        <dbReference type="PIRSR" id="PIRSR601929-2"/>
    </source>
</evidence>
<dbReference type="AlphaFoldDB" id="A0A0J8BVG7"/>
<reference evidence="15 16" key="1">
    <citation type="journal article" date="2014" name="Nature">
        <title>The genome of the recently domesticated crop plant sugar beet (Beta vulgaris).</title>
        <authorList>
            <person name="Dohm J.C."/>
            <person name="Minoche A.E."/>
            <person name="Holtgrawe D."/>
            <person name="Capella-Gutierrez S."/>
            <person name="Zakrzewski F."/>
            <person name="Tafer H."/>
            <person name="Rupp O."/>
            <person name="Sorensen T.R."/>
            <person name="Stracke R."/>
            <person name="Reinhardt R."/>
            <person name="Goesmann A."/>
            <person name="Kraft T."/>
            <person name="Schulz B."/>
            <person name="Stadler P.F."/>
            <person name="Schmidt T."/>
            <person name="Gabaldon T."/>
            <person name="Lehrach H."/>
            <person name="Weisshaar B."/>
            <person name="Himmelbauer H."/>
        </authorList>
    </citation>
    <scope>NUCLEOTIDE SEQUENCE [LARGE SCALE GENOMIC DNA]</scope>
    <source>
        <tissue evidence="15">Taproot</tissue>
    </source>
</reference>
<dbReference type="PANTHER" id="PTHR31238">
    <property type="entry name" value="GERMIN-LIKE PROTEIN SUBFAMILY 3 MEMBER 3"/>
    <property type="match status" value="1"/>
</dbReference>
<comment type="similarity">
    <text evidence="2 12">Belongs to the germin family.</text>
</comment>
<feature type="disulfide bond" evidence="11">
    <location>
        <begin position="30"/>
        <end position="51"/>
    </location>
</feature>
<dbReference type="PROSITE" id="PS00725">
    <property type="entry name" value="GERMIN"/>
    <property type="match status" value="1"/>
</dbReference>
<evidence type="ECO:0000256" key="2">
    <source>
        <dbReference type="ARBA" id="ARBA00007456"/>
    </source>
</evidence>
<feature type="domain" description="Cupin type-1" evidence="14">
    <location>
        <begin position="74"/>
        <end position="206"/>
    </location>
</feature>
<dbReference type="GO" id="GO:0010497">
    <property type="term" value="P:plasmodesmata-mediated intercellular transport"/>
    <property type="evidence" value="ECO:0007669"/>
    <property type="project" value="UniProtKB-ARBA"/>
</dbReference>
<evidence type="ECO:0000256" key="1">
    <source>
        <dbReference type="ARBA" id="ARBA00004271"/>
    </source>
</evidence>
<dbReference type="GO" id="GO:2000280">
    <property type="term" value="P:regulation of root development"/>
    <property type="evidence" value="ECO:0007669"/>
    <property type="project" value="UniProtKB-ARBA"/>
</dbReference>
<evidence type="ECO:0000313" key="16">
    <source>
        <dbReference type="Proteomes" id="UP000035740"/>
    </source>
</evidence>
<evidence type="ECO:0000313" key="15">
    <source>
        <dbReference type="EMBL" id="KMT05590.1"/>
    </source>
</evidence>
<dbReference type="InterPro" id="IPR006045">
    <property type="entry name" value="Cupin_1"/>
</dbReference>
<feature type="binding site" evidence="9">
    <location>
        <position position="120"/>
    </location>
    <ligand>
        <name>oxalate</name>
        <dbReference type="ChEBI" id="CHEBI:30623"/>
    </ligand>
</feature>
<feature type="binding site" evidence="10">
    <location>
        <position position="113"/>
    </location>
    <ligand>
        <name>Mn(2+)</name>
        <dbReference type="ChEBI" id="CHEBI:29035"/>
    </ligand>
</feature>
<evidence type="ECO:0000256" key="12">
    <source>
        <dbReference type="RuleBase" id="RU366015"/>
    </source>
</evidence>
<evidence type="ECO:0000256" key="7">
    <source>
        <dbReference type="ARBA" id="ARBA00023157"/>
    </source>
</evidence>
<dbReference type="InterPro" id="IPR001929">
    <property type="entry name" value="Germin"/>
</dbReference>
<feature type="binding site" evidence="10">
    <location>
        <position position="120"/>
    </location>
    <ligand>
        <name>Mn(2+)</name>
        <dbReference type="ChEBI" id="CHEBI:29035"/>
    </ligand>
</feature>
<protein>
    <recommendedName>
        <fullName evidence="12">Germin-like protein</fullName>
    </recommendedName>
</protein>
<dbReference type="GO" id="GO:0030145">
    <property type="term" value="F:manganese ion binding"/>
    <property type="evidence" value="ECO:0007669"/>
    <property type="project" value="UniProtKB-UniRule"/>
</dbReference>
<dbReference type="eggNOG" id="ENOG502RXK8">
    <property type="taxonomic scope" value="Eukaryota"/>
</dbReference>
<keyword evidence="5 9" id="KW-0479">Metal-binding</keyword>
<keyword evidence="8 9" id="KW-0464">Manganese</keyword>
<dbReference type="OrthoDB" id="1921208at2759"/>
<dbReference type="InterPro" id="IPR014710">
    <property type="entry name" value="RmlC-like_jellyroll"/>
</dbReference>
<proteinExistence type="inferred from homology"/>
<evidence type="ECO:0000256" key="5">
    <source>
        <dbReference type="ARBA" id="ARBA00022723"/>
    </source>
</evidence>
<dbReference type="PRINTS" id="PR00325">
    <property type="entry name" value="GERMIN"/>
</dbReference>
<feature type="region of interest" description="Disordered" evidence="13">
    <location>
        <begin position="208"/>
        <end position="228"/>
    </location>
</feature>
<dbReference type="EMBL" id="KQ090153">
    <property type="protein sequence ID" value="KMT05590.1"/>
    <property type="molecule type" value="Genomic_DNA"/>
</dbReference>
<dbReference type="Pfam" id="PF00190">
    <property type="entry name" value="Cupin_1"/>
    <property type="match status" value="1"/>
</dbReference>
<organism evidence="15 16">
    <name type="scientific">Beta vulgaris subsp. vulgaris</name>
    <name type="common">Beet</name>
    <dbReference type="NCBI Taxonomy" id="3555"/>
    <lineage>
        <taxon>Eukaryota</taxon>
        <taxon>Viridiplantae</taxon>
        <taxon>Streptophyta</taxon>
        <taxon>Embryophyta</taxon>
        <taxon>Tracheophyta</taxon>
        <taxon>Spermatophyta</taxon>
        <taxon>Magnoliopsida</taxon>
        <taxon>eudicotyledons</taxon>
        <taxon>Gunneridae</taxon>
        <taxon>Pentapetalae</taxon>
        <taxon>Caryophyllales</taxon>
        <taxon>Chenopodiaceae</taxon>
        <taxon>Betoideae</taxon>
        <taxon>Beta</taxon>
    </lineage>
</organism>
<dbReference type="GO" id="GO:0048046">
    <property type="term" value="C:apoplast"/>
    <property type="evidence" value="ECO:0007669"/>
    <property type="project" value="UniProtKB-SubCell"/>
</dbReference>
<evidence type="ECO:0000256" key="11">
    <source>
        <dbReference type="PIRSR" id="PIRSR601929-3"/>
    </source>
</evidence>
<evidence type="ECO:0000259" key="14">
    <source>
        <dbReference type="SMART" id="SM00835"/>
    </source>
</evidence>
<keyword evidence="7 11" id="KW-1015">Disulfide bond</keyword>
<sequence>MFNFCQVIAGFLFISFKFCLADNDNLQDFCPAETPSSYHCPTTIFINGLPCKNPANITASDFKTSYLKEAGDTDNFLRSSTNIVTAAEFPGLNTLGLGLARTDLEVDGLVTPHAHPRAAEMLFVSKGVVTIGFIDTRNQVFQKILKEGDVFIIPKGMLHYCYNTGFEFVTIFSVLNSQNPGLIDISGAVFGHSSEAAMNMKERVISLSQRKDDHHTSHTAFPNQHSEL</sequence>
<evidence type="ECO:0000256" key="13">
    <source>
        <dbReference type="SAM" id="MobiDB-lite"/>
    </source>
</evidence>
<dbReference type="InterPro" id="IPR011051">
    <property type="entry name" value="RmlC_Cupin_sf"/>
</dbReference>
<feature type="binding site" evidence="10">
    <location>
        <position position="115"/>
    </location>
    <ligand>
        <name>Mn(2+)</name>
        <dbReference type="ChEBI" id="CHEBI:29035"/>
    </ligand>
</feature>
<dbReference type="CDD" id="cd02241">
    <property type="entry name" value="cupin_OxOx"/>
    <property type="match status" value="1"/>
</dbReference>
<evidence type="ECO:0000256" key="3">
    <source>
        <dbReference type="ARBA" id="ARBA00022523"/>
    </source>
</evidence>
<dbReference type="FunFam" id="2.60.120.10:FF:000025">
    <property type="entry name" value="germin-like protein subfamily 2 member 1"/>
    <property type="match status" value="1"/>
</dbReference>
<dbReference type="Gene3D" id="2.60.120.10">
    <property type="entry name" value="Jelly Rolls"/>
    <property type="match status" value="1"/>
</dbReference>
<keyword evidence="3 12" id="KW-0052">Apoplast</keyword>
<keyword evidence="16" id="KW-1185">Reference proteome</keyword>
<name>A0A0J8BVG7_BETVV</name>
<gene>
    <name evidence="15" type="ORF">BVRB_7g168320</name>
</gene>
<dbReference type="Gramene" id="KMT05590">
    <property type="protein sequence ID" value="KMT05590"/>
    <property type="gene ID" value="BVRB_7g168320"/>
</dbReference>
<dbReference type="Proteomes" id="UP000035740">
    <property type="component" value="Chromosome 7"/>
</dbReference>